<protein>
    <recommendedName>
        <fullName evidence="1">ISXO2-like transposase domain-containing protein</fullName>
    </recommendedName>
</protein>
<dbReference type="VEuPathDB" id="MicrosporidiaDB:H312_00426"/>
<dbReference type="InterPro" id="IPR024445">
    <property type="entry name" value="Tnp_ISXO2-like"/>
</dbReference>
<dbReference type="HOGENOM" id="CLU_044348_0_0_1"/>
<evidence type="ECO:0000313" key="2">
    <source>
        <dbReference type="EMBL" id="KCZ82149.1"/>
    </source>
</evidence>
<name>A0A059F592_9MICR</name>
<keyword evidence="3" id="KW-1185">Reference proteome</keyword>
<dbReference type="EMBL" id="KK365132">
    <property type="protein sequence ID" value="KCZ82149.1"/>
    <property type="molecule type" value="Genomic_DNA"/>
</dbReference>
<organism evidence="2 3">
    <name type="scientific">Anncaliia algerae PRA339</name>
    <dbReference type="NCBI Taxonomy" id="1288291"/>
    <lineage>
        <taxon>Eukaryota</taxon>
        <taxon>Fungi</taxon>
        <taxon>Fungi incertae sedis</taxon>
        <taxon>Microsporidia</taxon>
        <taxon>Tubulinosematoidea</taxon>
        <taxon>Tubulinosematidae</taxon>
        <taxon>Anncaliia</taxon>
    </lineage>
</organism>
<reference evidence="3" key="1">
    <citation type="submission" date="2013-02" db="EMBL/GenBank/DDBJ databases">
        <authorList>
            <consortium name="The Broad Institute Genome Sequencing Platform"/>
            <person name="Cuomo C."/>
            <person name="Becnel J."/>
            <person name="Sanscrainte N."/>
            <person name="Walker B."/>
            <person name="Young S.K."/>
            <person name="Zeng Q."/>
            <person name="Gargeya S."/>
            <person name="Fitzgerald M."/>
            <person name="Haas B."/>
            <person name="Abouelleil A."/>
            <person name="Alvarado L."/>
            <person name="Arachchi H.M."/>
            <person name="Berlin A.M."/>
            <person name="Chapman S.B."/>
            <person name="Dewar J."/>
            <person name="Goldberg J."/>
            <person name="Griggs A."/>
            <person name="Gujja S."/>
            <person name="Hansen M."/>
            <person name="Howarth C."/>
            <person name="Imamovic A."/>
            <person name="Larimer J."/>
            <person name="McCowan C."/>
            <person name="Murphy C."/>
            <person name="Neiman D."/>
            <person name="Pearson M."/>
            <person name="Priest M."/>
            <person name="Roberts A."/>
            <person name="Saif S."/>
            <person name="Shea T."/>
            <person name="Sisk P."/>
            <person name="Sykes S."/>
            <person name="Wortman J."/>
            <person name="Nusbaum C."/>
            <person name="Birren B."/>
        </authorList>
    </citation>
    <scope>NUCLEOTIDE SEQUENCE [LARGE SCALE GENOMIC DNA]</scope>
    <source>
        <strain evidence="3">PRA339</strain>
    </source>
</reference>
<dbReference type="InterPro" id="IPR053164">
    <property type="entry name" value="IS1016-like_transposase"/>
</dbReference>
<feature type="domain" description="ISXO2-like transposase" evidence="1">
    <location>
        <begin position="135"/>
        <end position="284"/>
    </location>
</feature>
<dbReference type="OrthoDB" id="2192452at2759"/>
<dbReference type="Pfam" id="PF12762">
    <property type="entry name" value="DDE_Tnp_IS1595"/>
    <property type="match status" value="1"/>
</dbReference>
<dbReference type="PANTHER" id="PTHR47163">
    <property type="entry name" value="DDE_TNP_IS1595 DOMAIN-CONTAINING PROTEIN"/>
    <property type="match status" value="1"/>
</dbReference>
<sequence>MHFEEQFNELLNMNNIQMFNKLVQDGFIQDTMICQACNVVMCLKPTGNKIDGIEWRCMNYRCPKYQTTYSIRKGSWLENFKISAKTIYKILLYWSNGLIQKNILRFVDIGRNTLSVFRKLLLSKIDTYFINNPIMLGGVGSIVNIDETMINHKVKAHRGRAPHNQTWLLCIVDCSFIPARGYCSIVENRSAASMLPIISRVVRQGSTIYTDDFKSYNSLGNINNYNHGIVTHKYHFVDPVTGVHTQHVESFNNKLKSKIKEMKGLTDEGRRLFLQEFMFLDLFKESSYLKIIEILSLKD</sequence>
<evidence type="ECO:0000259" key="1">
    <source>
        <dbReference type="SMART" id="SM01126"/>
    </source>
</evidence>
<dbReference type="AlphaFoldDB" id="A0A059F592"/>
<reference evidence="2 3" key="2">
    <citation type="submission" date="2014-03" db="EMBL/GenBank/DDBJ databases">
        <title>The Genome Sequence of Anncaliia algerae insect isolate PRA339.</title>
        <authorList>
            <consortium name="The Broad Institute Genome Sequencing Platform"/>
            <consortium name="The Broad Institute Genome Sequencing Center for Infectious Disease"/>
            <person name="Cuomo C."/>
            <person name="Becnel J."/>
            <person name="Sanscrainte N."/>
            <person name="Walker B."/>
            <person name="Young S.K."/>
            <person name="Zeng Q."/>
            <person name="Gargeya S."/>
            <person name="Fitzgerald M."/>
            <person name="Haas B."/>
            <person name="Abouelleil A."/>
            <person name="Alvarado L."/>
            <person name="Arachchi H.M."/>
            <person name="Berlin A.M."/>
            <person name="Chapman S.B."/>
            <person name="Dewar J."/>
            <person name="Goldberg J."/>
            <person name="Griggs A."/>
            <person name="Gujja S."/>
            <person name="Hansen M."/>
            <person name="Howarth C."/>
            <person name="Imamovic A."/>
            <person name="Larimer J."/>
            <person name="McCowan C."/>
            <person name="Murphy C."/>
            <person name="Neiman D."/>
            <person name="Pearson M."/>
            <person name="Priest M."/>
            <person name="Roberts A."/>
            <person name="Saif S."/>
            <person name="Shea T."/>
            <person name="Sisk P."/>
            <person name="Sykes S."/>
            <person name="Wortman J."/>
            <person name="Nusbaum C."/>
            <person name="Birren B."/>
        </authorList>
    </citation>
    <scope>NUCLEOTIDE SEQUENCE [LARGE SCALE GENOMIC DNA]</scope>
    <source>
        <strain evidence="2 3">PRA339</strain>
    </source>
</reference>
<evidence type="ECO:0000313" key="3">
    <source>
        <dbReference type="Proteomes" id="UP000030655"/>
    </source>
</evidence>
<dbReference type="PANTHER" id="PTHR47163:SF2">
    <property type="entry name" value="SI:DKEY-17M8.2"/>
    <property type="match status" value="1"/>
</dbReference>
<gene>
    <name evidence="2" type="ORF">H312_00426</name>
</gene>
<dbReference type="SMART" id="SM01126">
    <property type="entry name" value="DDE_Tnp_IS1595"/>
    <property type="match status" value="1"/>
</dbReference>
<proteinExistence type="predicted"/>
<accession>A0A059F592</accession>
<dbReference type="Proteomes" id="UP000030655">
    <property type="component" value="Unassembled WGS sequence"/>
</dbReference>